<protein>
    <submittedName>
        <fullName evidence="1">Uncharacterized protein</fullName>
    </submittedName>
</protein>
<dbReference type="Proteomes" id="UP000694381">
    <property type="component" value="Unassembled WGS sequence"/>
</dbReference>
<sequence>RLQQPGATVQQVLLTVEASIARWTGTGEGGHVIYAGAWATRAAQTLIHISSAAWTSKARKARAGKGTHAVLTGTTIEAWVCSQQGGRLVTFLVPHQPAPCLTREFNPE</sequence>
<evidence type="ECO:0000313" key="1">
    <source>
        <dbReference type="Ensembl" id="ENSNGAP00000015155.1"/>
    </source>
</evidence>
<dbReference type="Ensembl" id="ENSNGAT00000020756.1">
    <property type="protein sequence ID" value="ENSNGAP00000015155.1"/>
    <property type="gene ID" value="ENSNGAG00000016261.1"/>
</dbReference>
<proteinExistence type="predicted"/>
<keyword evidence="2" id="KW-1185">Reference proteome</keyword>
<name>A0A8C6R837_NANGA</name>
<reference evidence="1" key="2">
    <citation type="submission" date="2025-09" db="UniProtKB">
        <authorList>
            <consortium name="Ensembl"/>
        </authorList>
    </citation>
    <scope>IDENTIFICATION</scope>
</reference>
<accession>A0A8C6R837</accession>
<reference evidence="1" key="1">
    <citation type="submission" date="2025-08" db="UniProtKB">
        <authorList>
            <consortium name="Ensembl"/>
        </authorList>
    </citation>
    <scope>IDENTIFICATION</scope>
</reference>
<dbReference type="AlphaFoldDB" id="A0A8C6R837"/>
<organism evidence="1 2">
    <name type="scientific">Nannospalax galili</name>
    <name type="common">Northern Israeli blind subterranean mole rat</name>
    <name type="synonym">Spalax galili</name>
    <dbReference type="NCBI Taxonomy" id="1026970"/>
    <lineage>
        <taxon>Eukaryota</taxon>
        <taxon>Metazoa</taxon>
        <taxon>Chordata</taxon>
        <taxon>Craniata</taxon>
        <taxon>Vertebrata</taxon>
        <taxon>Euteleostomi</taxon>
        <taxon>Mammalia</taxon>
        <taxon>Eutheria</taxon>
        <taxon>Euarchontoglires</taxon>
        <taxon>Glires</taxon>
        <taxon>Rodentia</taxon>
        <taxon>Myomorpha</taxon>
        <taxon>Muroidea</taxon>
        <taxon>Spalacidae</taxon>
        <taxon>Spalacinae</taxon>
        <taxon>Nannospalax</taxon>
    </lineage>
</organism>
<dbReference type="OMA" id="RQPCLTP"/>
<dbReference type="GeneTree" id="ENSGT00800000125293"/>
<evidence type="ECO:0000313" key="2">
    <source>
        <dbReference type="Proteomes" id="UP000694381"/>
    </source>
</evidence>